<feature type="signal peptide" evidence="1">
    <location>
        <begin position="1"/>
        <end position="21"/>
    </location>
</feature>
<keyword evidence="3" id="KW-1185">Reference proteome</keyword>
<proteinExistence type="predicted"/>
<feature type="chain" id="PRO_5022016880" description="Carboxypeptidase regulatory-like domain-containing protein" evidence="1">
    <location>
        <begin position="22"/>
        <end position="140"/>
    </location>
</feature>
<evidence type="ECO:0008006" key="4">
    <source>
        <dbReference type="Google" id="ProtNLM"/>
    </source>
</evidence>
<keyword evidence="1" id="KW-0732">Signal</keyword>
<reference evidence="2 3" key="1">
    <citation type="submission" date="2019-02" db="EMBL/GenBank/DDBJ databases">
        <title>Deep-cultivation of Planctomycetes and their phenomic and genomic characterization uncovers novel biology.</title>
        <authorList>
            <person name="Wiegand S."/>
            <person name="Jogler M."/>
            <person name="Boedeker C."/>
            <person name="Pinto D."/>
            <person name="Vollmers J."/>
            <person name="Rivas-Marin E."/>
            <person name="Kohn T."/>
            <person name="Peeters S.H."/>
            <person name="Heuer A."/>
            <person name="Rast P."/>
            <person name="Oberbeckmann S."/>
            <person name="Bunk B."/>
            <person name="Jeske O."/>
            <person name="Meyerdierks A."/>
            <person name="Storesund J.E."/>
            <person name="Kallscheuer N."/>
            <person name="Luecker S."/>
            <person name="Lage O.M."/>
            <person name="Pohl T."/>
            <person name="Merkel B.J."/>
            <person name="Hornburger P."/>
            <person name="Mueller R.-W."/>
            <person name="Bruemmer F."/>
            <person name="Labrenz M."/>
            <person name="Spormann A.M."/>
            <person name="Op den Camp H."/>
            <person name="Overmann J."/>
            <person name="Amann R."/>
            <person name="Jetten M.S.M."/>
            <person name="Mascher T."/>
            <person name="Medema M.H."/>
            <person name="Devos D.P."/>
            <person name="Kaster A.-K."/>
            <person name="Ovreas L."/>
            <person name="Rohde M."/>
            <person name="Galperin M.Y."/>
            <person name="Jogler C."/>
        </authorList>
    </citation>
    <scope>NUCLEOTIDE SEQUENCE [LARGE SCALE GENOMIC DNA]</scope>
    <source>
        <strain evidence="2 3">V22</strain>
    </source>
</reference>
<dbReference type="AlphaFoldDB" id="A0A517T6K5"/>
<dbReference type="Proteomes" id="UP000319976">
    <property type="component" value="Chromosome"/>
</dbReference>
<sequence length="140" mass="14826" precursor="true">MHAKSSLVSLVLSTLITCALSGCGSDTPPLEQVTGIVTLDGKPVEGAIVRFHPELGRVSIGVTNEEGVYELRYTSNASGSLIGKHDVTISKHLPDPNAVTNEDNEPPTVEIIPSKYTEPGELTAEVVEGENQIDFALVSN</sequence>
<dbReference type="OrthoDB" id="286727at2"/>
<protein>
    <recommendedName>
        <fullName evidence="4">Carboxypeptidase regulatory-like domain-containing protein</fullName>
    </recommendedName>
</protein>
<dbReference type="EMBL" id="CP036316">
    <property type="protein sequence ID" value="QDT64012.1"/>
    <property type="molecule type" value="Genomic_DNA"/>
</dbReference>
<gene>
    <name evidence="2" type="ORF">V22_12420</name>
</gene>
<evidence type="ECO:0000313" key="3">
    <source>
        <dbReference type="Proteomes" id="UP000319976"/>
    </source>
</evidence>
<dbReference type="RefSeq" id="WP_145260827.1">
    <property type="nucleotide sequence ID" value="NZ_CP036316.1"/>
</dbReference>
<name>A0A517T6K5_9PLAN</name>
<organism evidence="2 3">
    <name type="scientific">Calycomorphotria hydatis</name>
    <dbReference type="NCBI Taxonomy" id="2528027"/>
    <lineage>
        <taxon>Bacteria</taxon>
        <taxon>Pseudomonadati</taxon>
        <taxon>Planctomycetota</taxon>
        <taxon>Planctomycetia</taxon>
        <taxon>Planctomycetales</taxon>
        <taxon>Planctomycetaceae</taxon>
        <taxon>Calycomorphotria</taxon>
    </lineage>
</organism>
<dbReference type="PROSITE" id="PS51257">
    <property type="entry name" value="PROKAR_LIPOPROTEIN"/>
    <property type="match status" value="1"/>
</dbReference>
<evidence type="ECO:0000256" key="1">
    <source>
        <dbReference type="SAM" id="SignalP"/>
    </source>
</evidence>
<accession>A0A517T6K5</accession>
<evidence type="ECO:0000313" key="2">
    <source>
        <dbReference type="EMBL" id="QDT64012.1"/>
    </source>
</evidence>
<dbReference type="KEGG" id="chya:V22_12420"/>